<dbReference type="InterPro" id="IPR012677">
    <property type="entry name" value="Nucleotide-bd_a/b_plait_sf"/>
</dbReference>
<reference evidence="13 14" key="1">
    <citation type="journal article" date="2019" name="Sci. Rep.">
        <title>A high-quality genome of Eragrostis curvula grass provides insights into Poaceae evolution and supports new strategies to enhance forage quality.</title>
        <authorList>
            <person name="Carballo J."/>
            <person name="Santos B.A.C.M."/>
            <person name="Zappacosta D."/>
            <person name="Garbus I."/>
            <person name="Selva J.P."/>
            <person name="Gallo C.A."/>
            <person name="Diaz A."/>
            <person name="Albertini E."/>
            <person name="Caccamo M."/>
            <person name="Echenique V."/>
        </authorList>
    </citation>
    <scope>NUCLEOTIDE SEQUENCE [LARGE SCALE GENOMIC DNA]</scope>
    <source>
        <strain evidence="14">cv. Victoria</strain>
        <tissue evidence="13">Leaf</tissue>
    </source>
</reference>
<accession>A0A5J9VQF5</accession>
<dbReference type="GO" id="GO:0006397">
    <property type="term" value="P:mRNA processing"/>
    <property type="evidence" value="ECO:0007669"/>
    <property type="project" value="UniProtKB-KW"/>
</dbReference>
<evidence type="ECO:0000256" key="6">
    <source>
        <dbReference type="ARBA" id="ARBA00022737"/>
    </source>
</evidence>
<dbReference type="Gramene" id="TVU37735">
    <property type="protein sequence ID" value="TVU37735"/>
    <property type="gene ID" value="EJB05_11066"/>
</dbReference>
<dbReference type="InterPro" id="IPR050502">
    <property type="entry name" value="Euk_RNA-bind_prot"/>
</dbReference>
<feature type="domain" description="RRM" evidence="12">
    <location>
        <begin position="117"/>
        <end position="195"/>
    </location>
</feature>
<feature type="domain" description="RRM" evidence="12">
    <location>
        <begin position="220"/>
        <end position="298"/>
    </location>
</feature>
<keyword evidence="3" id="KW-0597">Phosphoprotein</keyword>
<gene>
    <name evidence="13" type="ORF">EJB05_11066</name>
</gene>
<dbReference type="CDD" id="cd21608">
    <property type="entry name" value="RRM2_NsCP33_like"/>
    <property type="match status" value="1"/>
</dbReference>
<dbReference type="OrthoDB" id="439808at2759"/>
<dbReference type="SMART" id="SM00360">
    <property type="entry name" value="RRM"/>
    <property type="match status" value="2"/>
</dbReference>
<evidence type="ECO:0000256" key="11">
    <source>
        <dbReference type="SAM" id="MobiDB-lite"/>
    </source>
</evidence>
<evidence type="ECO:0000256" key="3">
    <source>
        <dbReference type="ARBA" id="ARBA00022553"/>
    </source>
</evidence>
<dbReference type="GO" id="GO:1990904">
    <property type="term" value="C:ribonucleoprotein complex"/>
    <property type="evidence" value="ECO:0007669"/>
    <property type="project" value="UniProtKB-KW"/>
</dbReference>
<dbReference type="AlphaFoldDB" id="A0A5J9VQF5"/>
<evidence type="ECO:0000256" key="2">
    <source>
        <dbReference type="ARBA" id="ARBA00022528"/>
    </source>
</evidence>
<keyword evidence="8" id="KW-0809">Transit peptide</keyword>
<dbReference type="InterPro" id="IPR000504">
    <property type="entry name" value="RRM_dom"/>
</dbReference>
<evidence type="ECO:0000256" key="4">
    <source>
        <dbReference type="ARBA" id="ARBA00022640"/>
    </source>
</evidence>
<feature type="non-terminal residue" evidence="13">
    <location>
        <position position="1"/>
    </location>
</feature>
<evidence type="ECO:0000313" key="13">
    <source>
        <dbReference type="EMBL" id="TVU37735.1"/>
    </source>
</evidence>
<protein>
    <recommendedName>
        <fullName evidence="12">RRM domain-containing protein</fullName>
    </recommendedName>
</protein>
<dbReference type="GO" id="GO:1901259">
    <property type="term" value="P:chloroplast rRNA processing"/>
    <property type="evidence" value="ECO:0007669"/>
    <property type="project" value="TreeGrafter"/>
</dbReference>
<dbReference type="Proteomes" id="UP000324897">
    <property type="component" value="Chromosome 4"/>
</dbReference>
<dbReference type="GO" id="GO:0009409">
    <property type="term" value="P:response to cold"/>
    <property type="evidence" value="ECO:0007669"/>
    <property type="project" value="UniProtKB-ARBA"/>
</dbReference>
<evidence type="ECO:0000256" key="10">
    <source>
        <dbReference type="PROSITE-ProRule" id="PRU00176"/>
    </source>
</evidence>
<dbReference type="PANTHER" id="PTHR48025">
    <property type="entry name" value="OS02G0815200 PROTEIN"/>
    <property type="match status" value="1"/>
</dbReference>
<dbReference type="Gene3D" id="3.30.70.330">
    <property type="match status" value="2"/>
</dbReference>
<dbReference type="Pfam" id="PF00076">
    <property type="entry name" value="RRM_1"/>
    <property type="match status" value="2"/>
</dbReference>
<evidence type="ECO:0000313" key="14">
    <source>
        <dbReference type="Proteomes" id="UP000324897"/>
    </source>
</evidence>
<evidence type="ECO:0000256" key="1">
    <source>
        <dbReference type="ARBA" id="ARBA00004229"/>
    </source>
</evidence>
<evidence type="ECO:0000256" key="7">
    <source>
        <dbReference type="ARBA" id="ARBA00022884"/>
    </source>
</evidence>
<feature type="region of interest" description="Disordered" evidence="11">
    <location>
        <begin position="187"/>
        <end position="217"/>
    </location>
</feature>
<keyword evidence="14" id="KW-1185">Reference proteome</keyword>
<sequence length="304" mass="32412">MPSVQYINPSSPPLFPFHSLSISKLQTLSPNPHLILLVMAASIFSASLSPCFLSLSSPKNASVPSRLPLPLRAVLASSELAAAPRARFFAPVAVAVSSEYETEDAEQGEGAEFSEDMKLFVGNLPFSVDSAALAGLFEQAGSVEMVEVVYDRVTGRSRGFGFVTMSSAEEAGAAVEQFNGYTFQGRPLRVNCGPPPPRDDSAPRAPRGGGGGGSSFDSGNKVYVGNLSWGVDNSTLENLFSEQGQVLDARVIYDRESGRSRGFGFVTYGSSDEVNNAISNLDGIDLDGRQIRVTVAESKPRREF</sequence>
<dbReference type="FunFam" id="3.30.70.330:FF:000357">
    <property type="entry name" value="Ribonucleoprotein A, chloroplastic"/>
    <property type="match status" value="1"/>
</dbReference>
<dbReference type="FunFam" id="3.30.70.330:FF:000423">
    <property type="entry name" value="Ribonucleoprotein A, chloroplastic"/>
    <property type="match status" value="1"/>
</dbReference>
<keyword evidence="2" id="KW-0150">Chloroplast</keyword>
<dbReference type="PROSITE" id="PS50102">
    <property type="entry name" value="RRM"/>
    <property type="match status" value="2"/>
</dbReference>
<keyword evidence="4" id="KW-0934">Plastid</keyword>
<evidence type="ECO:0000259" key="12">
    <source>
        <dbReference type="PROSITE" id="PS50102"/>
    </source>
</evidence>
<comment type="caution">
    <text evidence="13">The sequence shown here is derived from an EMBL/GenBank/DDBJ whole genome shotgun (WGS) entry which is preliminary data.</text>
</comment>
<dbReference type="GO" id="GO:0003729">
    <property type="term" value="F:mRNA binding"/>
    <property type="evidence" value="ECO:0007669"/>
    <property type="project" value="TreeGrafter"/>
</dbReference>
<comment type="subcellular location">
    <subcellularLocation>
        <location evidence="1">Plastid</location>
        <location evidence="1">Chloroplast</location>
    </subcellularLocation>
</comment>
<proteinExistence type="predicted"/>
<keyword evidence="7 10" id="KW-0694">RNA-binding</keyword>
<name>A0A5J9VQF5_9POAL</name>
<evidence type="ECO:0000256" key="9">
    <source>
        <dbReference type="ARBA" id="ARBA00023274"/>
    </source>
</evidence>
<dbReference type="EMBL" id="RWGY01000007">
    <property type="protein sequence ID" value="TVU37735.1"/>
    <property type="molecule type" value="Genomic_DNA"/>
</dbReference>
<dbReference type="InterPro" id="IPR048289">
    <property type="entry name" value="RRM2_NsCP33-like"/>
</dbReference>
<keyword evidence="6" id="KW-0677">Repeat</keyword>
<keyword evidence="9" id="KW-0687">Ribonucleoprotein</keyword>
<evidence type="ECO:0000256" key="5">
    <source>
        <dbReference type="ARBA" id="ARBA00022664"/>
    </source>
</evidence>
<evidence type="ECO:0000256" key="8">
    <source>
        <dbReference type="ARBA" id="ARBA00022946"/>
    </source>
</evidence>
<dbReference type="GO" id="GO:0009535">
    <property type="term" value="C:chloroplast thylakoid membrane"/>
    <property type="evidence" value="ECO:0007669"/>
    <property type="project" value="TreeGrafter"/>
</dbReference>
<dbReference type="InterPro" id="IPR035979">
    <property type="entry name" value="RBD_domain_sf"/>
</dbReference>
<organism evidence="13 14">
    <name type="scientific">Eragrostis curvula</name>
    <name type="common">weeping love grass</name>
    <dbReference type="NCBI Taxonomy" id="38414"/>
    <lineage>
        <taxon>Eukaryota</taxon>
        <taxon>Viridiplantae</taxon>
        <taxon>Streptophyta</taxon>
        <taxon>Embryophyta</taxon>
        <taxon>Tracheophyta</taxon>
        <taxon>Spermatophyta</taxon>
        <taxon>Magnoliopsida</taxon>
        <taxon>Liliopsida</taxon>
        <taxon>Poales</taxon>
        <taxon>Poaceae</taxon>
        <taxon>PACMAD clade</taxon>
        <taxon>Chloridoideae</taxon>
        <taxon>Eragrostideae</taxon>
        <taxon>Eragrostidinae</taxon>
        <taxon>Eragrostis</taxon>
    </lineage>
</organism>
<keyword evidence="5" id="KW-0507">mRNA processing</keyword>
<dbReference type="PANTHER" id="PTHR48025:SF12">
    <property type="entry name" value="OS07G0631900 PROTEIN"/>
    <property type="match status" value="1"/>
</dbReference>
<dbReference type="SUPFAM" id="SSF54928">
    <property type="entry name" value="RNA-binding domain, RBD"/>
    <property type="match status" value="2"/>
</dbReference>